<gene>
    <name evidence="4" type="ORF">G6011_03218</name>
</gene>
<dbReference type="Proteomes" id="UP001199106">
    <property type="component" value="Unassembled WGS sequence"/>
</dbReference>
<evidence type="ECO:0000259" key="3">
    <source>
        <dbReference type="Pfam" id="PF15508"/>
    </source>
</evidence>
<dbReference type="InterPro" id="IPR029130">
    <property type="entry name" value="Acid_ceramidase_N"/>
</dbReference>
<dbReference type="GO" id="GO:0000976">
    <property type="term" value="F:transcription cis-regulatory region binding"/>
    <property type="evidence" value="ECO:0007669"/>
    <property type="project" value="TreeGrafter"/>
</dbReference>
<accession>A0AAD4IEV3</accession>
<dbReference type="PANTHER" id="PTHR37534:SF15">
    <property type="entry name" value="ZN(II)2CYS6 TRANSCRIPTION FACTOR (EUROFUNG)"/>
    <property type="match status" value="1"/>
</dbReference>
<name>A0AAD4IEV3_9PLEO</name>
<evidence type="ECO:0000256" key="2">
    <source>
        <dbReference type="ARBA" id="ARBA00023242"/>
    </source>
</evidence>
<dbReference type="InterPro" id="IPR021858">
    <property type="entry name" value="Fun_TF"/>
</dbReference>
<comment type="subcellular location">
    <subcellularLocation>
        <location evidence="1">Nucleus</location>
    </subcellularLocation>
</comment>
<evidence type="ECO:0000313" key="5">
    <source>
        <dbReference type="Proteomes" id="UP001199106"/>
    </source>
</evidence>
<evidence type="ECO:0000256" key="1">
    <source>
        <dbReference type="ARBA" id="ARBA00004123"/>
    </source>
</evidence>
<dbReference type="PANTHER" id="PTHR37534">
    <property type="entry name" value="TRANSCRIPTIONAL ACTIVATOR PROTEIN UGA3"/>
    <property type="match status" value="1"/>
</dbReference>
<dbReference type="Pfam" id="PF11951">
    <property type="entry name" value="Fungal_trans_2"/>
    <property type="match status" value="1"/>
</dbReference>
<comment type="caution">
    <text evidence="4">The sequence shown here is derived from an EMBL/GenBank/DDBJ whole genome shotgun (WGS) entry which is preliminary data.</text>
</comment>
<proteinExistence type="predicted"/>
<sequence length="914" mass="102294">MPPQLRQRTSRIKPESYALLPNSSSSQTRLLMSEHTANLASSTPPIYTIDLSLPPCERYVLVATDYAHALRGMPVLYNEALEHLKLPVALFHFLGRTLLRRLHSDEQTEELRGISEACGIPMYLLIAYNVFLDLLMGCTSGGVMVKEPEVEATMMHFRTLDWSMPLLRQAIVQFEFVNRTGGDVIARTVGYVGFVGVLTGVRNGLSVSLNFRPYHRPNIKYYWNTLMVLLGQRPSISTLIRDCLLPRPGAPRRRRRLSKRSVQEVGTLTSAPISPPELFNVIPYMHTSVAYLIFCTGSETVVLEKDFHSARTLRSSTFITTTNHDVSLESTGNPQAIQSHAVHNQSRNHSFLNASMQEVLDESILRKQCLKQKWLKWSQEQGRKTKRGQNAATGLETQRLLYSEVPEGTIVGAGIGDVCHPLPSPFDILTNMFYTSRWQHTRDRGQAAGRGYGIKLKWQDDAVSTLAKPPRKGRKKKTIDQAQSLSPASIISFASTPMALSSPDFVFPSPESTKSMPTLSLNGPGLSYGLSLDDRWLLNYWVEQLSALISVAPRNGVATPFQRHLTAMAYESSALRSTILSMAANHLALTSNDPLLHLKGYRFQRDAIRELQQVIQDPVEMDVEPALATVMMMVSARLFGDDDDETHVANHLIGAKAMISGHVGDSWPSSSNARFLMSLFAYHDILSSVSRGSRPLLDHKTGFTAIEGEQQLESIANVLLVVAQVSQLQHTIKTRKAESSTCPALSEDENTTGRHIQQTLLAMDFVTCKRENTQEHNDISSTAEAYRHAAFIYLYRTWLDIGAPNPISMEHINQCLSQLQKVNVHSPLTSAHIWPLFTAGCEAIDGAQRHFVRVRFEELYAVKRFPSLKRVMRDIEHVWAAKDMEQQTKGQAGMAKVDCIQVILKRRGREVDLA</sequence>
<feature type="domain" description="Acid ceramidase N-terminal" evidence="3">
    <location>
        <begin position="43"/>
        <end position="101"/>
    </location>
</feature>
<dbReference type="GO" id="GO:0003700">
    <property type="term" value="F:DNA-binding transcription factor activity"/>
    <property type="evidence" value="ECO:0007669"/>
    <property type="project" value="TreeGrafter"/>
</dbReference>
<keyword evidence="5" id="KW-1185">Reference proteome</keyword>
<dbReference type="Pfam" id="PF15508">
    <property type="entry name" value="NAAA-beta"/>
    <property type="match status" value="1"/>
</dbReference>
<protein>
    <recommendedName>
        <fullName evidence="3">Acid ceramidase N-terminal domain-containing protein</fullName>
    </recommendedName>
</protein>
<dbReference type="AlphaFoldDB" id="A0AAD4IEV3"/>
<organism evidence="4 5">
    <name type="scientific">Alternaria panax</name>
    <dbReference type="NCBI Taxonomy" id="48097"/>
    <lineage>
        <taxon>Eukaryota</taxon>
        <taxon>Fungi</taxon>
        <taxon>Dikarya</taxon>
        <taxon>Ascomycota</taxon>
        <taxon>Pezizomycotina</taxon>
        <taxon>Dothideomycetes</taxon>
        <taxon>Pleosporomycetidae</taxon>
        <taxon>Pleosporales</taxon>
        <taxon>Pleosporineae</taxon>
        <taxon>Pleosporaceae</taxon>
        <taxon>Alternaria</taxon>
        <taxon>Alternaria sect. Panax</taxon>
    </lineage>
</organism>
<dbReference type="GO" id="GO:0005634">
    <property type="term" value="C:nucleus"/>
    <property type="evidence" value="ECO:0007669"/>
    <property type="project" value="UniProtKB-SubCell"/>
</dbReference>
<evidence type="ECO:0000313" key="4">
    <source>
        <dbReference type="EMBL" id="KAG9193183.1"/>
    </source>
</evidence>
<dbReference type="EMBL" id="JAANER010000002">
    <property type="protein sequence ID" value="KAG9193183.1"/>
    <property type="molecule type" value="Genomic_DNA"/>
</dbReference>
<keyword evidence="2" id="KW-0539">Nucleus</keyword>
<dbReference type="GO" id="GO:0045944">
    <property type="term" value="P:positive regulation of transcription by RNA polymerase II"/>
    <property type="evidence" value="ECO:0007669"/>
    <property type="project" value="TreeGrafter"/>
</dbReference>
<reference evidence="4" key="1">
    <citation type="submission" date="2021-07" db="EMBL/GenBank/DDBJ databases">
        <title>Genome Resource of American Ginseng Black Spot Pathogen Alternaria panax.</title>
        <authorList>
            <person name="Qiu C."/>
            <person name="Wang W."/>
            <person name="Liu Z."/>
        </authorList>
    </citation>
    <scope>NUCLEOTIDE SEQUENCE</scope>
    <source>
        <strain evidence="4">BNCC115425</strain>
    </source>
</reference>